<dbReference type="EMBL" id="FTNP01000006">
    <property type="protein sequence ID" value="SIS00774.1"/>
    <property type="molecule type" value="Genomic_DNA"/>
</dbReference>
<keyword evidence="2" id="KW-1185">Reference proteome</keyword>
<name>A0A1N7FKH1_9EURY</name>
<organism evidence="1 2">
    <name type="scientific">Natronorubrum daqingense</name>
    <dbReference type="NCBI Taxonomy" id="588898"/>
    <lineage>
        <taxon>Archaea</taxon>
        <taxon>Methanobacteriati</taxon>
        <taxon>Methanobacteriota</taxon>
        <taxon>Stenosarchaea group</taxon>
        <taxon>Halobacteria</taxon>
        <taxon>Halobacteriales</taxon>
        <taxon>Natrialbaceae</taxon>
        <taxon>Natronorubrum</taxon>
    </lineage>
</organism>
<dbReference type="AlphaFoldDB" id="A0A1N7FKH1"/>
<sequence length="63" mass="7594">MSRTNTLRIGLYAGIGRVFKRTPRAKYYYVQSFRRNQRLIDIGLPKQYYTADPYERYESGTRH</sequence>
<protein>
    <submittedName>
        <fullName evidence="1">Uncharacterized protein</fullName>
    </submittedName>
</protein>
<evidence type="ECO:0000313" key="2">
    <source>
        <dbReference type="Proteomes" id="UP000185687"/>
    </source>
</evidence>
<evidence type="ECO:0000313" key="1">
    <source>
        <dbReference type="EMBL" id="SIS00774.1"/>
    </source>
</evidence>
<proteinExistence type="predicted"/>
<reference evidence="1 2" key="1">
    <citation type="submission" date="2017-01" db="EMBL/GenBank/DDBJ databases">
        <authorList>
            <person name="Mah S.A."/>
            <person name="Swanson W.J."/>
            <person name="Moy G.W."/>
            <person name="Vacquier V.D."/>
        </authorList>
    </citation>
    <scope>NUCLEOTIDE SEQUENCE [LARGE SCALE GENOMIC DNA]</scope>
    <source>
        <strain evidence="1 2">CGMCC 1.8909</strain>
    </source>
</reference>
<dbReference type="Proteomes" id="UP000185687">
    <property type="component" value="Unassembled WGS sequence"/>
</dbReference>
<gene>
    <name evidence="1" type="ORF">SAMN05421809_3310</name>
</gene>
<accession>A0A1N7FKH1</accession>